<feature type="transmembrane region" description="Helical" evidence="5">
    <location>
        <begin position="74"/>
        <end position="95"/>
    </location>
</feature>
<keyword evidence="4 5" id="KW-0472">Membrane</keyword>
<keyword evidence="5" id="KW-0811">Translocation</keyword>
<dbReference type="PANTHER" id="PTHR30371">
    <property type="entry name" value="SEC-INDEPENDENT PROTEIN TRANSLOCASE PROTEIN TATC"/>
    <property type="match status" value="1"/>
</dbReference>
<dbReference type="PRINTS" id="PR01840">
    <property type="entry name" value="TATCFAMILY"/>
</dbReference>
<feature type="transmembrane region" description="Helical" evidence="5">
    <location>
        <begin position="116"/>
        <end position="143"/>
    </location>
</feature>
<evidence type="ECO:0000256" key="1">
    <source>
        <dbReference type="ARBA" id="ARBA00004141"/>
    </source>
</evidence>
<keyword evidence="5" id="KW-0653">Protein transport</keyword>
<keyword evidence="5" id="KW-1003">Cell membrane</keyword>
<dbReference type="PANTHER" id="PTHR30371:SF0">
    <property type="entry name" value="SEC-INDEPENDENT PROTEIN TRANSLOCASE PROTEIN TATC, CHLOROPLASTIC-RELATED"/>
    <property type="match status" value="1"/>
</dbReference>
<feature type="transmembrane region" description="Helical" evidence="5">
    <location>
        <begin position="202"/>
        <end position="233"/>
    </location>
</feature>
<evidence type="ECO:0000313" key="6">
    <source>
        <dbReference type="EMBL" id="MEK9500642.1"/>
    </source>
</evidence>
<gene>
    <name evidence="5 6" type="primary">tatC</name>
    <name evidence="6" type="ORF">WI372_06605</name>
</gene>
<comment type="subcellular location">
    <subcellularLocation>
        <location evidence="5">Cell membrane</location>
        <topology evidence="5">Multi-pass membrane protein</topology>
    </subcellularLocation>
    <subcellularLocation>
        <location evidence="1">Membrane</location>
        <topology evidence="1">Multi-pass membrane protein</topology>
    </subcellularLocation>
</comment>
<evidence type="ECO:0000256" key="4">
    <source>
        <dbReference type="ARBA" id="ARBA00023136"/>
    </source>
</evidence>
<dbReference type="Proteomes" id="UP001484239">
    <property type="component" value="Unassembled WGS sequence"/>
</dbReference>
<keyword evidence="7" id="KW-1185">Reference proteome</keyword>
<dbReference type="Pfam" id="PF00902">
    <property type="entry name" value="TatC"/>
    <property type="match status" value="1"/>
</dbReference>
<comment type="function">
    <text evidence="5">Part of the twin-arginine translocation (Tat) system that transports large folded proteins containing a characteristic twin-arginine motif in their signal peptide across membranes.</text>
</comment>
<evidence type="ECO:0000256" key="3">
    <source>
        <dbReference type="ARBA" id="ARBA00022989"/>
    </source>
</evidence>
<dbReference type="InterPro" id="IPR002033">
    <property type="entry name" value="TatC"/>
</dbReference>
<comment type="caution">
    <text evidence="6">The sequence shown here is derived from an EMBL/GenBank/DDBJ whole genome shotgun (WGS) entry which is preliminary data.</text>
</comment>
<dbReference type="InterPro" id="IPR019820">
    <property type="entry name" value="Sec-indep_translocase_CS"/>
</dbReference>
<dbReference type="NCBIfam" id="TIGR00945">
    <property type="entry name" value="tatC"/>
    <property type="match status" value="1"/>
</dbReference>
<dbReference type="RefSeq" id="WP_405280031.1">
    <property type="nucleotide sequence ID" value="NZ_CP144380.1"/>
</dbReference>
<feature type="transmembrane region" description="Helical" evidence="5">
    <location>
        <begin position="163"/>
        <end position="190"/>
    </location>
</feature>
<evidence type="ECO:0000256" key="2">
    <source>
        <dbReference type="ARBA" id="ARBA00022692"/>
    </source>
</evidence>
<organism evidence="6 7">
    <name type="scientific">Gaopeijia maritima</name>
    <dbReference type="NCBI Taxonomy" id="3119007"/>
    <lineage>
        <taxon>Bacteria</taxon>
        <taxon>Pseudomonadati</taxon>
        <taxon>Gemmatimonadota</taxon>
        <taxon>Longimicrobiia</taxon>
        <taxon>Gaopeijiales</taxon>
        <taxon>Gaopeijiaceae</taxon>
        <taxon>Gaopeijia</taxon>
    </lineage>
</organism>
<comment type="subunit">
    <text evidence="5">Forms a complex with TatA.</text>
</comment>
<dbReference type="HAMAP" id="MF_00902">
    <property type="entry name" value="TatC"/>
    <property type="match status" value="1"/>
</dbReference>
<proteinExistence type="inferred from homology"/>
<keyword evidence="3 5" id="KW-1133">Transmembrane helix</keyword>
<evidence type="ECO:0000256" key="5">
    <source>
        <dbReference type="HAMAP-Rule" id="MF_00902"/>
    </source>
</evidence>
<keyword evidence="5" id="KW-0813">Transport</keyword>
<evidence type="ECO:0000313" key="7">
    <source>
        <dbReference type="Proteomes" id="UP001484239"/>
    </source>
</evidence>
<comment type="caution">
    <text evidence="5">Lacks conserved residue(s) required for the propagation of feature annotation.</text>
</comment>
<dbReference type="EMBL" id="JBBHLI010000003">
    <property type="protein sequence ID" value="MEK9500642.1"/>
    <property type="molecule type" value="Genomic_DNA"/>
</dbReference>
<protein>
    <recommendedName>
        <fullName evidence="5">Sec-independent protein translocase protein TatC</fullName>
    </recommendedName>
</protein>
<keyword evidence="2 5" id="KW-0812">Transmembrane</keyword>
<dbReference type="PROSITE" id="PS01218">
    <property type="entry name" value="TATC"/>
    <property type="match status" value="1"/>
</dbReference>
<reference evidence="6 7" key="1">
    <citation type="submission" date="2024-02" db="EMBL/GenBank/DDBJ databases">
        <title>A novel Gemmatimonadota bacterium.</title>
        <authorList>
            <person name="Du Z.-J."/>
            <person name="Ye Y.-Q."/>
        </authorList>
    </citation>
    <scope>NUCLEOTIDE SEQUENCE [LARGE SCALE GENOMIC DNA]</scope>
    <source>
        <strain evidence="6 7">DH-20</strain>
    </source>
</reference>
<name>A0ABU9E7E8_9BACT</name>
<accession>A0ABU9E7E8</accession>
<comment type="similarity">
    <text evidence="5">Belongs to the TatC family.</text>
</comment>
<sequence length="268" mass="29657">MTPRSINPRGEMPFLDHLEELRWRVFKAVGALVLGSIVGFVLVQRYDVIDLLIRPAQPYLPEEGLAFFSPVTPFFFVLKLSLIGGLILAFPIILYQVWAFLSPALEKREKRRIVPALYGGLLLFAMGASLGYGVALPVSMRFFTSLQSEVLYPVLGADEYLSFAIRLLLGFGIIFELPVVILILSVLGLVTPRFLREKRRHAIVVSTIVASLLSPGDVITVTILMMAPLILLYELGIFLSWLVTRGRDQDDGALRADTTPPVGSVETG</sequence>
<feature type="transmembrane region" description="Helical" evidence="5">
    <location>
        <begin position="21"/>
        <end position="43"/>
    </location>
</feature>